<evidence type="ECO:0000259" key="3">
    <source>
        <dbReference type="Pfam" id="PF13501"/>
    </source>
</evidence>
<reference evidence="4 5" key="1">
    <citation type="submission" date="2016-10" db="EMBL/GenBank/DDBJ databases">
        <authorList>
            <person name="de Groot N.N."/>
        </authorList>
    </citation>
    <scope>NUCLEOTIDE SEQUENCE [LARGE SCALE GENOMIC DNA]</scope>
    <source>
        <strain evidence="4 5">NE2</strain>
    </source>
</reference>
<dbReference type="Gene3D" id="2.60.40.2470">
    <property type="entry name" value="SoxY domain"/>
    <property type="match status" value="1"/>
</dbReference>
<dbReference type="InterPro" id="IPR038162">
    <property type="entry name" value="SoxY_sf"/>
</dbReference>
<organism evidence="4 5">
    <name type="scientific">Methylocapsa palsarum</name>
    <dbReference type="NCBI Taxonomy" id="1612308"/>
    <lineage>
        <taxon>Bacteria</taxon>
        <taxon>Pseudomonadati</taxon>
        <taxon>Pseudomonadota</taxon>
        <taxon>Alphaproteobacteria</taxon>
        <taxon>Hyphomicrobiales</taxon>
        <taxon>Beijerinckiaceae</taxon>
        <taxon>Methylocapsa</taxon>
    </lineage>
</organism>
<dbReference type="InterPro" id="IPR032711">
    <property type="entry name" value="SoxY"/>
</dbReference>
<dbReference type="InterPro" id="IPR014756">
    <property type="entry name" value="Ig_E-set"/>
</dbReference>
<name>A0A1I3YFR0_9HYPH</name>
<feature type="domain" description="Sulphur oxidation protein SoxZ" evidence="2">
    <location>
        <begin position="167"/>
        <end position="257"/>
    </location>
</feature>
<dbReference type="STRING" id="1612308.SAMN05444581_105207"/>
<feature type="domain" description="Ig-like SoxY" evidence="3">
    <location>
        <begin position="36"/>
        <end position="142"/>
    </location>
</feature>
<keyword evidence="5" id="KW-1185">Reference proteome</keyword>
<dbReference type="NCBIfam" id="TIGR04557">
    <property type="entry name" value="fuse_rel_SoxYZ"/>
    <property type="match status" value="1"/>
</dbReference>
<dbReference type="Gene3D" id="2.60.40.10">
    <property type="entry name" value="Immunoglobulins"/>
    <property type="match status" value="1"/>
</dbReference>
<dbReference type="InterPro" id="IPR014880">
    <property type="entry name" value="SoxZ_dom"/>
</dbReference>
<proteinExistence type="predicted"/>
<dbReference type="Proteomes" id="UP000198755">
    <property type="component" value="Unassembled WGS sequence"/>
</dbReference>
<dbReference type="InterPro" id="IPR030831">
    <property type="entry name" value="Fuse-rel_SoxYZ"/>
</dbReference>
<evidence type="ECO:0000313" key="5">
    <source>
        <dbReference type="Proteomes" id="UP000198755"/>
    </source>
</evidence>
<dbReference type="Pfam" id="PF08770">
    <property type="entry name" value="SoxZ"/>
    <property type="match status" value="1"/>
</dbReference>
<dbReference type="SUPFAM" id="SSF81296">
    <property type="entry name" value="E set domains"/>
    <property type="match status" value="1"/>
</dbReference>
<dbReference type="AlphaFoldDB" id="A0A1I3YFR0"/>
<dbReference type="OrthoDB" id="8538315at2"/>
<evidence type="ECO:0000313" key="4">
    <source>
        <dbReference type="EMBL" id="SFK30101.1"/>
    </source>
</evidence>
<keyword evidence="1" id="KW-0732">Signal</keyword>
<feature type="signal peptide" evidence="1">
    <location>
        <begin position="1"/>
        <end position="20"/>
    </location>
</feature>
<sequence length="265" mass="28570">MTRFCLALVLFAAIAPAAMAADDETARAERWNDLRQSFFGQRPILEGSDKISLDAPDRAMDAALVPVTINVANPSQVKAVYLLIDDNPAPLAAHVAFGPAGDPRSLKLRVRVNQYTYIHAVEETLTGELFATRRFVKAAGGCSAPAGSYDPAALADIGRMKLRASEQSSGDGSVEAQLLVRHPNFNGMQMDQVTRLYTPARFLKTIEATYNNEIVFRLETDISMATDPAITFGVRTSQKGKLAVSARDSSGALFESSFDLGPQGS</sequence>
<evidence type="ECO:0000259" key="2">
    <source>
        <dbReference type="Pfam" id="PF08770"/>
    </source>
</evidence>
<gene>
    <name evidence="4" type="ORF">SAMN05444581_105207</name>
</gene>
<accession>A0A1I3YFR0</accession>
<evidence type="ECO:0000256" key="1">
    <source>
        <dbReference type="SAM" id="SignalP"/>
    </source>
</evidence>
<feature type="chain" id="PRO_5011762099" evidence="1">
    <location>
        <begin position="21"/>
        <end position="265"/>
    </location>
</feature>
<dbReference type="Pfam" id="PF13501">
    <property type="entry name" value="SoxY"/>
    <property type="match status" value="1"/>
</dbReference>
<dbReference type="EMBL" id="FOSN01000005">
    <property type="protein sequence ID" value="SFK30101.1"/>
    <property type="molecule type" value="Genomic_DNA"/>
</dbReference>
<dbReference type="InterPro" id="IPR013783">
    <property type="entry name" value="Ig-like_fold"/>
</dbReference>
<dbReference type="RefSeq" id="WP_091680771.1">
    <property type="nucleotide sequence ID" value="NZ_FOSN01000005.1"/>
</dbReference>
<protein>
    <submittedName>
        <fullName evidence="4">Sulfur-oxidizing protein SoxY</fullName>
    </submittedName>
</protein>